<accession>A0AAE1AGT8</accession>
<protein>
    <submittedName>
        <fullName evidence="1">Uncharacterized protein</fullName>
    </submittedName>
</protein>
<evidence type="ECO:0000313" key="2">
    <source>
        <dbReference type="Proteomes" id="UP001283361"/>
    </source>
</evidence>
<sequence length="91" mass="10562">MTSRSSLFSHFRLNHFAQTSLCNMRSGRRQRGPICRKPGLQQDTCWKLGVNFGVRQVEKSRKIFNKIVGGHRFQFPTIKAECLQIRSHISD</sequence>
<gene>
    <name evidence="1" type="ORF">RRG08_056029</name>
</gene>
<dbReference type="AlphaFoldDB" id="A0AAE1AGT8"/>
<keyword evidence="2" id="KW-1185">Reference proteome</keyword>
<evidence type="ECO:0000313" key="1">
    <source>
        <dbReference type="EMBL" id="KAK3787308.1"/>
    </source>
</evidence>
<dbReference type="EMBL" id="JAWDGP010001872">
    <property type="protein sequence ID" value="KAK3787308.1"/>
    <property type="molecule type" value="Genomic_DNA"/>
</dbReference>
<name>A0AAE1AGT8_9GAST</name>
<proteinExistence type="predicted"/>
<reference evidence="1" key="1">
    <citation type="journal article" date="2023" name="G3 (Bethesda)">
        <title>A reference genome for the long-term kleptoplast-retaining sea slug Elysia crispata morphotype clarki.</title>
        <authorList>
            <person name="Eastman K.E."/>
            <person name="Pendleton A.L."/>
            <person name="Shaikh M.A."/>
            <person name="Suttiyut T."/>
            <person name="Ogas R."/>
            <person name="Tomko P."/>
            <person name="Gavelis G."/>
            <person name="Widhalm J.R."/>
            <person name="Wisecaver J.H."/>
        </authorList>
    </citation>
    <scope>NUCLEOTIDE SEQUENCE</scope>
    <source>
        <strain evidence="1">ECLA1</strain>
    </source>
</reference>
<organism evidence="1 2">
    <name type="scientific">Elysia crispata</name>
    <name type="common">lettuce slug</name>
    <dbReference type="NCBI Taxonomy" id="231223"/>
    <lineage>
        <taxon>Eukaryota</taxon>
        <taxon>Metazoa</taxon>
        <taxon>Spiralia</taxon>
        <taxon>Lophotrochozoa</taxon>
        <taxon>Mollusca</taxon>
        <taxon>Gastropoda</taxon>
        <taxon>Heterobranchia</taxon>
        <taxon>Euthyneura</taxon>
        <taxon>Panpulmonata</taxon>
        <taxon>Sacoglossa</taxon>
        <taxon>Placobranchoidea</taxon>
        <taxon>Plakobranchidae</taxon>
        <taxon>Elysia</taxon>
    </lineage>
</organism>
<comment type="caution">
    <text evidence="1">The sequence shown here is derived from an EMBL/GenBank/DDBJ whole genome shotgun (WGS) entry which is preliminary data.</text>
</comment>
<dbReference type="Proteomes" id="UP001283361">
    <property type="component" value="Unassembled WGS sequence"/>
</dbReference>